<dbReference type="InterPro" id="IPR027417">
    <property type="entry name" value="P-loop_NTPase"/>
</dbReference>
<dbReference type="SUPFAM" id="SSF52540">
    <property type="entry name" value="P-loop containing nucleoside triphosphate hydrolases"/>
    <property type="match status" value="1"/>
</dbReference>
<evidence type="ECO:0000256" key="10">
    <source>
        <dbReference type="ARBA" id="ARBA00023054"/>
    </source>
</evidence>
<dbReference type="EMBL" id="MU864372">
    <property type="protein sequence ID" value="KAK4189798.1"/>
    <property type="molecule type" value="Genomic_DNA"/>
</dbReference>
<evidence type="ECO:0000256" key="19">
    <source>
        <dbReference type="SAM" id="MobiDB-lite"/>
    </source>
</evidence>
<keyword evidence="15" id="KW-0449">Lipoprotein</keyword>
<evidence type="ECO:0000256" key="3">
    <source>
        <dbReference type="ARBA" id="ARBA00006695"/>
    </source>
</evidence>
<evidence type="ECO:0000256" key="4">
    <source>
        <dbReference type="ARBA" id="ARBA00010142"/>
    </source>
</evidence>
<evidence type="ECO:0000256" key="2">
    <source>
        <dbReference type="ARBA" id="ARBA00004193"/>
    </source>
</evidence>
<dbReference type="SMART" id="SM01083">
    <property type="entry name" value="Cir_N"/>
    <property type="match status" value="1"/>
</dbReference>
<evidence type="ECO:0000256" key="6">
    <source>
        <dbReference type="ARBA" id="ARBA00022481"/>
    </source>
</evidence>
<keyword evidence="9" id="KW-0547">Nucleotide-binding</keyword>
<accession>A0AAN6WWQ5</accession>
<comment type="similarity">
    <text evidence="4">Belongs to the small GTPase superfamily. Rho family.</text>
</comment>
<evidence type="ECO:0000256" key="1">
    <source>
        <dbReference type="ARBA" id="ARBA00004123"/>
    </source>
</evidence>
<dbReference type="PRINTS" id="PR00449">
    <property type="entry name" value="RASTRNSFRMNG"/>
</dbReference>
<dbReference type="NCBIfam" id="TIGR00231">
    <property type="entry name" value="small_GTP"/>
    <property type="match status" value="1"/>
</dbReference>
<feature type="coiled-coil region" evidence="18">
    <location>
        <begin position="27"/>
        <end position="54"/>
    </location>
</feature>
<evidence type="ECO:0000256" key="9">
    <source>
        <dbReference type="ARBA" id="ARBA00022741"/>
    </source>
</evidence>
<evidence type="ECO:0000256" key="15">
    <source>
        <dbReference type="ARBA" id="ARBA00023288"/>
    </source>
</evidence>
<dbReference type="InterPro" id="IPR003578">
    <property type="entry name" value="Small_GTPase_Rho"/>
</dbReference>
<keyword evidence="16" id="KW-0636">Prenylation</keyword>
<dbReference type="InterPro" id="IPR022209">
    <property type="entry name" value="CWC25"/>
</dbReference>
<evidence type="ECO:0000256" key="18">
    <source>
        <dbReference type="SAM" id="Coils"/>
    </source>
</evidence>
<feature type="compositionally biased region" description="Basic and acidic residues" evidence="19">
    <location>
        <begin position="221"/>
        <end position="292"/>
    </location>
</feature>
<keyword evidence="11" id="KW-0342">GTP-binding</keyword>
<dbReference type="GO" id="GO:0005525">
    <property type="term" value="F:GTP binding"/>
    <property type="evidence" value="ECO:0007669"/>
    <property type="project" value="UniProtKB-KW"/>
</dbReference>
<dbReference type="AlphaFoldDB" id="A0AAN6WWQ5"/>
<dbReference type="SMART" id="SM00174">
    <property type="entry name" value="RHO"/>
    <property type="match status" value="1"/>
</dbReference>
<feature type="region of interest" description="Disordered" evidence="19">
    <location>
        <begin position="1"/>
        <end position="27"/>
    </location>
</feature>
<evidence type="ECO:0000256" key="8">
    <source>
        <dbReference type="ARBA" id="ARBA00022728"/>
    </source>
</evidence>
<comment type="similarity">
    <text evidence="3">Belongs to the CWC25 family.</text>
</comment>
<feature type="compositionally biased region" description="Basic and acidic residues" evidence="19">
    <location>
        <begin position="358"/>
        <end position="396"/>
    </location>
</feature>
<reference evidence="21" key="1">
    <citation type="journal article" date="2023" name="Mol. Phylogenet. Evol.">
        <title>Genome-scale phylogeny and comparative genomics of the fungal order Sordariales.</title>
        <authorList>
            <person name="Hensen N."/>
            <person name="Bonometti L."/>
            <person name="Westerberg I."/>
            <person name="Brannstrom I.O."/>
            <person name="Guillou S."/>
            <person name="Cros-Aarteil S."/>
            <person name="Calhoun S."/>
            <person name="Haridas S."/>
            <person name="Kuo A."/>
            <person name="Mondo S."/>
            <person name="Pangilinan J."/>
            <person name="Riley R."/>
            <person name="LaButti K."/>
            <person name="Andreopoulos B."/>
            <person name="Lipzen A."/>
            <person name="Chen C."/>
            <person name="Yan M."/>
            <person name="Daum C."/>
            <person name="Ng V."/>
            <person name="Clum A."/>
            <person name="Steindorff A."/>
            <person name="Ohm R.A."/>
            <person name="Martin F."/>
            <person name="Silar P."/>
            <person name="Natvig D.O."/>
            <person name="Lalanne C."/>
            <person name="Gautier V."/>
            <person name="Ament-Velasquez S.L."/>
            <person name="Kruys A."/>
            <person name="Hutchinson M.I."/>
            <person name="Powell A.J."/>
            <person name="Barry K."/>
            <person name="Miller A.N."/>
            <person name="Grigoriev I.V."/>
            <person name="Debuchy R."/>
            <person name="Gladieux P."/>
            <person name="Hiltunen Thoren M."/>
            <person name="Johannesson H."/>
        </authorList>
    </citation>
    <scope>NUCLEOTIDE SEQUENCE</scope>
    <source>
        <strain evidence="21">PSN309</strain>
    </source>
</reference>
<feature type="compositionally biased region" description="Basic and acidic residues" evidence="19">
    <location>
        <begin position="312"/>
        <end position="345"/>
    </location>
</feature>
<dbReference type="PROSITE" id="PS51419">
    <property type="entry name" value="RAB"/>
    <property type="match status" value="1"/>
</dbReference>
<dbReference type="GO" id="GO:0007264">
    <property type="term" value="P:small GTPase-mediated signal transduction"/>
    <property type="evidence" value="ECO:0007669"/>
    <property type="project" value="InterPro"/>
</dbReference>
<feature type="compositionally biased region" description="Basic residues" evidence="19">
    <location>
        <begin position="180"/>
        <end position="194"/>
    </location>
</feature>
<evidence type="ECO:0000256" key="13">
    <source>
        <dbReference type="ARBA" id="ARBA00023187"/>
    </source>
</evidence>
<dbReference type="Proteomes" id="UP001302126">
    <property type="component" value="Unassembled WGS sequence"/>
</dbReference>
<dbReference type="Pfam" id="PF10197">
    <property type="entry name" value="Cir_N"/>
    <property type="match status" value="1"/>
</dbReference>
<evidence type="ECO:0000256" key="5">
    <source>
        <dbReference type="ARBA" id="ARBA00022475"/>
    </source>
</evidence>
<dbReference type="GO" id="GO:0017157">
    <property type="term" value="P:regulation of exocytosis"/>
    <property type="evidence" value="ECO:0007669"/>
    <property type="project" value="UniProtKB-ARBA"/>
</dbReference>
<reference evidence="21" key="2">
    <citation type="submission" date="2023-05" db="EMBL/GenBank/DDBJ databases">
        <authorList>
            <consortium name="Lawrence Berkeley National Laboratory"/>
            <person name="Steindorff A."/>
            <person name="Hensen N."/>
            <person name="Bonometti L."/>
            <person name="Westerberg I."/>
            <person name="Brannstrom I.O."/>
            <person name="Guillou S."/>
            <person name="Cros-Aarteil S."/>
            <person name="Calhoun S."/>
            <person name="Haridas S."/>
            <person name="Kuo A."/>
            <person name="Mondo S."/>
            <person name="Pangilinan J."/>
            <person name="Riley R."/>
            <person name="Labutti K."/>
            <person name="Andreopoulos B."/>
            <person name="Lipzen A."/>
            <person name="Chen C."/>
            <person name="Yanf M."/>
            <person name="Daum C."/>
            <person name="Ng V."/>
            <person name="Clum A."/>
            <person name="Ohm R."/>
            <person name="Martin F."/>
            <person name="Silar P."/>
            <person name="Natvig D."/>
            <person name="Lalanne C."/>
            <person name="Gautier V."/>
            <person name="Ament-Velasquez S.L."/>
            <person name="Kruys A."/>
            <person name="Hutchinson M.I."/>
            <person name="Powell A.J."/>
            <person name="Barry K."/>
            <person name="Miller A.N."/>
            <person name="Grigoriev I.V."/>
            <person name="Debuchy R."/>
            <person name="Gladieux P."/>
            <person name="Thoren M.H."/>
            <person name="Johannesson H."/>
        </authorList>
    </citation>
    <scope>NUCLEOTIDE SEQUENCE</scope>
    <source>
        <strain evidence="21">PSN309</strain>
    </source>
</reference>
<dbReference type="InterPro" id="IPR019339">
    <property type="entry name" value="CIR_N_dom"/>
</dbReference>
<dbReference type="PROSITE" id="PS51420">
    <property type="entry name" value="RHO"/>
    <property type="match status" value="1"/>
</dbReference>
<evidence type="ECO:0000256" key="7">
    <source>
        <dbReference type="ARBA" id="ARBA00022664"/>
    </source>
</evidence>
<keyword evidence="8" id="KW-0747">Spliceosome</keyword>
<feature type="compositionally biased region" description="Basic and acidic residues" evidence="19">
    <location>
        <begin position="195"/>
        <end position="204"/>
    </location>
</feature>
<evidence type="ECO:0000313" key="22">
    <source>
        <dbReference type="Proteomes" id="UP001302126"/>
    </source>
</evidence>
<sequence length="645" mass="74517">MGSGDLNMKKSWHPQRSGNVAATQKAEAEAIAERKKIQQRLQEIEEERKKEEIQKALEAAGGKRKVDRVEWMYSGPTDGQAGDAAENEAYLLGKRRIDKLLQDNEVKKLSKQAELGASAEAPSLINARDVATKIREDPLLAIKRQEQQAYEAMMNNPIKRRQLLASMGIEDSQSKAKKEERRHKHRSHHHRSHRHRDDDRDSERHSRRRRSFSSARSRSPRRYESQEEDRKRRRRDSPDHSKRRPGSDDDLERRDRRGDELRRENGDRRSGRDRRDSRDSRDRRGTYKEDRAARHREGRSRDVSFSPSPPPRRRDDSPARGESPSRRRQNSRERGDDRRKSTDHRNGHRNGGSSLFRRRSDVRGHDRTSDQPPHRESGPRRPSNGEDDKVKAEEERARKLAAMQEAAVDLDKARLERLAAIEARESADKEVDDRIRQRNKRMGGDMGFTNQLYNKAMEGDGACGKTSLLNVFTRGYFPTVYEPTVFENYVHDIFVDNVHIELSLWDTAGQEEFDRLRSLSYDDTDLIMLCYSVDSKDSLENVESKWVGEIADNCPGVKLVLVALKCDLREGNEEEDGAHEDGNPREKKPMINYDQGLEVARRIHALRYLECSAMRNRGVNEAFTEAARVALSVKKDRDDSKCTVM</sequence>
<evidence type="ECO:0000256" key="12">
    <source>
        <dbReference type="ARBA" id="ARBA00023136"/>
    </source>
</evidence>
<evidence type="ECO:0000256" key="14">
    <source>
        <dbReference type="ARBA" id="ARBA00023242"/>
    </source>
</evidence>
<keyword evidence="13" id="KW-0508">mRNA splicing</keyword>
<dbReference type="InterPro" id="IPR005225">
    <property type="entry name" value="Small_GTP-bd"/>
</dbReference>
<dbReference type="GO" id="GO:0005886">
    <property type="term" value="C:plasma membrane"/>
    <property type="evidence" value="ECO:0007669"/>
    <property type="project" value="UniProtKB-SubCell"/>
</dbReference>
<dbReference type="FunFam" id="3.40.50.300:FF:000780">
    <property type="entry name" value="Rho GTPase Rho3"/>
    <property type="match status" value="1"/>
</dbReference>
<dbReference type="Pfam" id="PF00071">
    <property type="entry name" value="Ras"/>
    <property type="match status" value="1"/>
</dbReference>
<keyword evidence="10 18" id="KW-0175">Coiled coil</keyword>
<organism evidence="21 22">
    <name type="scientific">Podospora australis</name>
    <dbReference type="NCBI Taxonomy" id="1536484"/>
    <lineage>
        <taxon>Eukaryota</taxon>
        <taxon>Fungi</taxon>
        <taxon>Dikarya</taxon>
        <taxon>Ascomycota</taxon>
        <taxon>Pezizomycotina</taxon>
        <taxon>Sordariomycetes</taxon>
        <taxon>Sordariomycetidae</taxon>
        <taxon>Sordariales</taxon>
        <taxon>Podosporaceae</taxon>
        <taxon>Podospora</taxon>
    </lineage>
</organism>
<feature type="domain" description="CBF1-interacting co-repressor CIR N-terminal" evidence="20">
    <location>
        <begin position="11"/>
        <end position="47"/>
    </location>
</feature>
<evidence type="ECO:0000256" key="17">
    <source>
        <dbReference type="ARBA" id="ARBA00067968"/>
    </source>
</evidence>
<keyword evidence="14" id="KW-0539">Nucleus</keyword>
<proteinExistence type="inferred from homology"/>
<dbReference type="PANTHER" id="PTHR24072">
    <property type="entry name" value="RHO FAMILY GTPASE"/>
    <property type="match status" value="1"/>
</dbReference>
<evidence type="ECO:0000256" key="11">
    <source>
        <dbReference type="ARBA" id="ARBA00023134"/>
    </source>
</evidence>
<evidence type="ECO:0000259" key="20">
    <source>
        <dbReference type="SMART" id="SM01083"/>
    </source>
</evidence>
<evidence type="ECO:0000256" key="16">
    <source>
        <dbReference type="ARBA" id="ARBA00023289"/>
    </source>
</evidence>
<gene>
    <name evidence="21" type="ORF">QBC35DRAFT_513863</name>
</gene>
<protein>
    <recommendedName>
        <fullName evidence="17">GTP-binding protein RHO3</fullName>
    </recommendedName>
</protein>
<keyword evidence="7" id="KW-0507">mRNA processing</keyword>
<dbReference type="InterPro" id="IPR001806">
    <property type="entry name" value="Small_GTPase"/>
</dbReference>
<comment type="subcellular location">
    <subcellularLocation>
        <location evidence="2">Cell membrane</location>
        <topology evidence="2">Lipid-anchor</topology>
    </subcellularLocation>
    <subcellularLocation>
        <location evidence="1">Nucleus</location>
    </subcellularLocation>
</comment>
<keyword evidence="12" id="KW-0472">Membrane</keyword>
<evidence type="ECO:0000313" key="21">
    <source>
        <dbReference type="EMBL" id="KAK4189798.1"/>
    </source>
</evidence>
<dbReference type="GO" id="GO:0006397">
    <property type="term" value="P:mRNA processing"/>
    <property type="evidence" value="ECO:0007669"/>
    <property type="project" value="UniProtKB-KW"/>
</dbReference>
<comment type="caution">
    <text evidence="21">The sequence shown here is derived from an EMBL/GenBank/DDBJ whole genome shotgun (WGS) entry which is preliminary data.</text>
</comment>
<dbReference type="GO" id="GO:0005681">
    <property type="term" value="C:spliceosomal complex"/>
    <property type="evidence" value="ECO:0007669"/>
    <property type="project" value="UniProtKB-KW"/>
</dbReference>
<dbReference type="SMART" id="SM00175">
    <property type="entry name" value="RAB"/>
    <property type="match status" value="1"/>
</dbReference>
<feature type="region of interest" description="Disordered" evidence="19">
    <location>
        <begin position="161"/>
        <end position="396"/>
    </location>
</feature>
<dbReference type="GO" id="GO:0008380">
    <property type="term" value="P:RNA splicing"/>
    <property type="evidence" value="ECO:0007669"/>
    <property type="project" value="UniProtKB-KW"/>
</dbReference>
<dbReference type="Pfam" id="PF12542">
    <property type="entry name" value="CWC25"/>
    <property type="match status" value="1"/>
</dbReference>
<dbReference type="Gene3D" id="3.40.50.300">
    <property type="entry name" value="P-loop containing nucleotide triphosphate hydrolases"/>
    <property type="match status" value="1"/>
</dbReference>
<dbReference type="GO" id="GO:0030036">
    <property type="term" value="P:actin cytoskeleton organization"/>
    <property type="evidence" value="ECO:0007669"/>
    <property type="project" value="UniProtKB-ARBA"/>
</dbReference>
<keyword evidence="6" id="KW-0488">Methylation</keyword>
<keyword evidence="5" id="KW-1003">Cell membrane</keyword>
<dbReference type="PROSITE" id="PS51421">
    <property type="entry name" value="RAS"/>
    <property type="match status" value="1"/>
</dbReference>
<name>A0AAN6WWQ5_9PEZI</name>
<dbReference type="GO" id="GO:0003924">
    <property type="term" value="F:GTPase activity"/>
    <property type="evidence" value="ECO:0007669"/>
    <property type="project" value="InterPro"/>
</dbReference>
<keyword evidence="22" id="KW-1185">Reference proteome</keyword>
<dbReference type="SMART" id="SM00173">
    <property type="entry name" value="RAS"/>
    <property type="match status" value="1"/>
</dbReference>
<dbReference type="GO" id="GO:0007163">
    <property type="term" value="P:establishment or maintenance of cell polarity"/>
    <property type="evidence" value="ECO:0007669"/>
    <property type="project" value="UniProtKB-ARBA"/>
</dbReference>